<reference evidence="2 3" key="1">
    <citation type="journal article" date="2012" name="Science">
        <title>The Paleozoic origin of enzymatic lignin decomposition reconstructed from 31 fungal genomes.</title>
        <authorList>
            <person name="Floudas D."/>
            <person name="Binder M."/>
            <person name="Riley R."/>
            <person name="Barry K."/>
            <person name="Blanchette R.A."/>
            <person name="Henrissat B."/>
            <person name="Martinez A.T."/>
            <person name="Otillar R."/>
            <person name="Spatafora J.W."/>
            <person name="Yadav J.S."/>
            <person name="Aerts A."/>
            <person name="Benoit I."/>
            <person name="Boyd A."/>
            <person name="Carlson A."/>
            <person name="Copeland A."/>
            <person name="Coutinho P.M."/>
            <person name="de Vries R.P."/>
            <person name="Ferreira P."/>
            <person name="Findley K."/>
            <person name="Foster B."/>
            <person name="Gaskell J."/>
            <person name="Glotzer D."/>
            <person name="Gorecki P."/>
            <person name="Heitman J."/>
            <person name="Hesse C."/>
            <person name="Hori C."/>
            <person name="Igarashi K."/>
            <person name="Jurgens J.A."/>
            <person name="Kallen N."/>
            <person name="Kersten P."/>
            <person name="Kohler A."/>
            <person name="Kuees U."/>
            <person name="Kumar T.K.A."/>
            <person name="Kuo A."/>
            <person name="LaButti K."/>
            <person name="Larrondo L.F."/>
            <person name="Lindquist E."/>
            <person name="Ling A."/>
            <person name="Lombard V."/>
            <person name="Lucas S."/>
            <person name="Lundell T."/>
            <person name="Martin R."/>
            <person name="McLaughlin D.J."/>
            <person name="Morgenstern I."/>
            <person name="Morin E."/>
            <person name="Murat C."/>
            <person name="Nagy L.G."/>
            <person name="Nolan M."/>
            <person name="Ohm R.A."/>
            <person name="Patyshakuliyeva A."/>
            <person name="Rokas A."/>
            <person name="Ruiz-Duenas F.J."/>
            <person name="Sabat G."/>
            <person name="Salamov A."/>
            <person name="Samejima M."/>
            <person name="Schmutz J."/>
            <person name="Slot J.C."/>
            <person name="St John F."/>
            <person name="Stenlid J."/>
            <person name="Sun H."/>
            <person name="Sun S."/>
            <person name="Syed K."/>
            <person name="Tsang A."/>
            <person name="Wiebenga A."/>
            <person name="Young D."/>
            <person name="Pisabarro A."/>
            <person name="Eastwood D.C."/>
            <person name="Martin F."/>
            <person name="Cullen D."/>
            <person name="Grigoriev I.V."/>
            <person name="Hibbett D.S."/>
        </authorList>
    </citation>
    <scope>NUCLEOTIDE SEQUENCE</scope>
    <source>
        <strain evidence="3">FP-58527</strain>
    </source>
</reference>
<dbReference type="EMBL" id="KE504194">
    <property type="protein sequence ID" value="EPS96125.1"/>
    <property type="molecule type" value="Genomic_DNA"/>
</dbReference>
<gene>
    <name evidence="2" type="ORF">FOMPIDRAFT_62549</name>
</gene>
<dbReference type="InParanoid" id="S8F2V5"/>
<dbReference type="HOGENOM" id="CLU_006344_4_2_1"/>
<accession>S8F2V5</accession>
<feature type="region of interest" description="Disordered" evidence="1">
    <location>
        <begin position="444"/>
        <end position="472"/>
    </location>
</feature>
<protein>
    <submittedName>
        <fullName evidence="2">Uncharacterized protein</fullName>
    </submittedName>
</protein>
<dbReference type="AlphaFoldDB" id="S8F2V5"/>
<feature type="compositionally biased region" description="Acidic residues" evidence="1">
    <location>
        <begin position="444"/>
        <end position="460"/>
    </location>
</feature>
<sequence length="701" mass="80224">MSLCLTLHVILKEKLNPGATISPIIIASDKTNLSTFSGDKQAWPVYITIGNIDNETRWQPSKGATVLLGYLPISKLLCFEEKDRQAQGYRLIHYAMELLLRPLIDAGNNRKKMLCADGQFRDIYPVLAAYITDFPEQCLVCCTKQNRCPVCTVHPNAHGDRIPLDSIQYRSPVETLADLQTGVNENLSSVKKPFWADLPHANIFRCITPDLLHQLHKGVFKDHLVKWTTSGHEAEVDQRFMRIPAYPGLRTFPRGISKITQWTGNEYRQMEKIFLPILCGIHDDPRVITAARALMDFIYLAHYPSHSTTTLEAMETAFRTFHDNKQGFLDLGAREDFNIPKVHAMNHYIAAIMYLGSCDSLSTEISERLHIDLAKKAYRSTNRKHYLQQMVLWLERRDKMSWFAAYLNWAVPLATPMQPDQHQVAPATSPLPLYDDELYLLDDSEEPDGDYEPREDDDDSDHSSSGPQSHFFPTYRIARRPNLFTQQTPGEIRQKLGASQFTSALLAFLRTESPTFDLVPPSFIESRRYGVYSHFRRTLLSLRGFTRGRDTFHDIVRAHPGTDHDASFSTVLYVSDPGSAQTLGVQGYRLAQVRALFDLPHELNSRCLQSSTPHLAYIELFTAFTPKPERYSQLYKVARAYESHHRRAAVIPVSNIFRSSLLVPDFGRRVDRKWTPETVLDDALTFHLSPFSDHHMYYFVL</sequence>
<dbReference type="Proteomes" id="UP000015241">
    <property type="component" value="Unassembled WGS sequence"/>
</dbReference>
<name>S8F2V5_FOMSC</name>
<organism evidence="2 3">
    <name type="scientific">Fomitopsis schrenkii</name>
    <name type="common">Brown rot fungus</name>
    <dbReference type="NCBI Taxonomy" id="2126942"/>
    <lineage>
        <taxon>Eukaryota</taxon>
        <taxon>Fungi</taxon>
        <taxon>Dikarya</taxon>
        <taxon>Basidiomycota</taxon>
        <taxon>Agaricomycotina</taxon>
        <taxon>Agaricomycetes</taxon>
        <taxon>Polyporales</taxon>
        <taxon>Fomitopsis</taxon>
    </lineage>
</organism>
<dbReference type="OrthoDB" id="2418900at2759"/>
<dbReference type="STRING" id="743788.S8F2V5"/>
<dbReference type="eggNOG" id="ENOG502SHSB">
    <property type="taxonomic scope" value="Eukaryota"/>
</dbReference>
<dbReference type="InterPro" id="IPR041078">
    <property type="entry name" value="Plavaka"/>
</dbReference>
<evidence type="ECO:0000313" key="3">
    <source>
        <dbReference type="Proteomes" id="UP000015241"/>
    </source>
</evidence>
<keyword evidence="3" id="KW-1185">Reference proteome</keyword>
<dbReference type="Pfam" id="PF18759">
    <property type="entry name" value="Plavaka"/>
    <property type="match status" value="1"/>
</dbReference>
<proteinExistence type="predicted"/>
<evidence type="ECO:0000256" key="1">
    <source>
        <dbReference type="SAM" id="MobiDB-lite"/>
    </source>
</evidence>
<evidence type="ECO:0000313" key="2">
    <source>
        <dbReference type="EMBL" id="EPS96125.1"/>
    </source>
</evidence>